<dbReference type="Proteomes" id="UP000799754">
    <property type="component" value="Unassembled WGS sequence"/>
</dbReference>
<protein>
    <submittedName>
        <fullName evidence="1">Geranylgeranyl pyrophosphate synthase</fullName>
    </submittedName>
</protein>
<accession>A0ACB6RH56</accession>
<proteinExistence type="predicted"/>
<evidence type="ECO:0000313" key="2">
    <source>
        <dbReference type="Proteomes" id="UP000799754"/>
    </source>
</evidence>
<evidence type="ECO:0000313" key="1">
    <source>
        <dbReference type="EMBL" id="KAF2621168.1"/>
    </source>
</evidence>
<comment type="caution">
    <text evidence="1">The sequence shown here is derived from an EMBL/GenBank/DDBJ whole genome shotgun (WGS) entry which is preliminary data.</text>
</comment>
<name>A0ACB6RH56_9PLEO</name>
<dbReference type="EMBL" id="MU006760">
    <property type="protein sequence ID" value="KAF2621168.1"/>
    <property type="molecule type" value="Genomic_DNA"/>
</dbReference>
<reference evidence="1" key="1">
    <citation type="journal article" date="2020" name="Stud. Mycol.">
        <title>101 Dothideomycetes genomes: a test case for predicting lifestyles and emergence of pathogens.</title>
        <authorList>
            <person name="Haridas S."/>
            <person name="Albert R."/>
            <person name="Binder M."/>
            <person name="Bloem J."/>
            <person name="Labutti K."/>
            <person name="Salamov A."/>
            <person name="Andreopoulos B."/>
            <person name="Baker S."/>
            <person name="Barry K."/>
            <person name="Bills G."/>
            <person name="Bluhm B."/>
            <person name="Cannon C."/>
            <person name="Castanera R."/>
            <person name="Culley D."/>
            <person name="Daum C."/>
            <person name="Ezra D."/>
            <person name="Gonzalez J."/>
            <person name="Henrissat B."/>
            <person name="Kuo A."/>
            <person name="Liang C."/>
            <person name="Lipzen A."/>
            <person name="Lutzoni F."/>
            <person name="Magnuson J."/>
            <person name="Mondo S."/>
            <person name="Nolan M."/>
            <person name="Ohm R."/>
            <person name="Pangilinan J."/>
            <person name="Park H.-J."/>
            <person name="Ramirez L."/>
            <person name="Alfaro M."/>
            <person name="Sun H."/>
            <person name="Tritt A."/>
            <person name="Yoshinaga Y."/>
            <person name="Zwiers L.-H."/>
            <person name="Turgeon B."/>
            <person name="Goodwin S."/>
            <person name="Spatafora J."/>
            <person name="Crous P."/>
            <person name="Grigoriev I."/>
        </authorList>
    </citation>
    <scope>NUCLEOTIDE SEQUENCE</scope>
    <source>
        <strain evidence="1">CBS 525.71</strain>
    </source>
</reference>
<sequence length="726" mass="82290">MTQNLPSDDATSCIVNLSDYDTKGLCSNYTLRRHIHETEANAGCYEARSDWLKYIGLVEQFGGCNPVNGNFSAVVLPLCRPERLRLVAYILEYAFLYDNMVELVTNETRPTDTSENQEWSFTNPALGKTQIQAKMMTQLTAIDKACAQRVKYVWEEMLCTTLRDKDRQFTSLEDYVDFRIVDTGAPFVEAMLLFGMGIILTNEEDNQLESVRKPCYAALGLANDYFSFDREYAEFQASGESQTLTNSVWLHMKWHDVDVAAAKEMVRQATQRYEAQFLDLCAEYRHNNSPLADHVDRYLRALAYQVSGNVVWSLNCPRYHPRYRYDSNAGLEDSLTADRFFGGLGDTHVPIEVHSARNSRGHEVELTSLPRHQRRESTETTTTTESDDGSSIDDDISTASSRSSRAADYDHDHRQRKQCSEPAQLDDRHARAPFEYITSLPSKGVRDTFVDALNVWLAVPEPTVSRIKLLGSRLHSASLMLDDIEDGSDLRRSQPATHKVFGTAQTINSGCYEILKAVGEATQLGIPSAVDITLEALEELHIGQSYDLYWTRHCICPSEKEYLDMIDKKTGGLFRLLARLMLAVTPKSCDRQLADSIETLVSLIGSQFQIRDDYQNLQSAEYADQKGFCEDLDEGKFSFPLIHALSCNGREGRLRELLRQRQTSEGLSHAGKVLILIELEEAGSLRYTKRVLQRTQEQISGRLDRLECDTGSENWILRALLQKLEI</sequence>
<gene>
    <name evidence="1" type="ORF">BU25DRAFT_355006</name>
</gene>
<organism evidence="1 2">
    <name type="scientific">Macroventuria anomochaeta</name>
    <dbReference type="NCBI Taxonomy" id="301207"/>
    <lineage>
        <taxon>Eukaryota</taxon>
        <taxon>Fungi</taxon>
        <taxon>Dikarya</taxon>
        <taxon>Ascomycota</taxon>
        <taxon>Pezizomycotina</taxon>
        <taxon>Dothideomycetes</taxon>
        <taxon>Pleosporomycetidae</taxon>
        <taxon>Pleosporales</taxon>
        <taxon>Pleosporineae</taxon>
        <taxon>Didymellaceae</taxon>
        <taxon>Macroventuria</taxon>
    </lineage>
</organism>
<keyword evidence="2" id="KW-1185">Reference proteome</keyword>